<dbReference type="AlphaFoldDB" id="A0A2I0KCJ7"/>
<accession>A0A2I0KCJ7</accession>
<sequence>MALSDKEKDREIKRIPQPEAAVIGEIPDEDDGLEGKLEMARLRFGEVVEGRLGELRAEGMMVSVSSERSKMSERVFVKEILREKGSVRSHEPLALPQNSIGRHCGDIRPENYPVGSVFQTYSIFRDLCRAIRVNPTGLESNDHHNHLRGSLRSREPLALLQNSIGRHRGDVQPENCPVEFVFQTYYVCRDLYKAIRANPIGLEPNDHHSHLWGILGVGSH</sequence>
<evidence type="ECO:0000313" key="1">
    <source>
        <dbReference type="EMBL" id="PKI65476.1"/>
    </source>
</evidence>
<dbReference type="EMBL" id="PGOL01000750">
    <property type="protein sequence ID" value="PKI65476.1"/>
    <property type="molecule type" value="Genomic_DNA"/>
</dbReference>
<organism evidence="1 2">
    <name type="scientific">Punica granatum</name>
    <name type="common">Pomegranate</name>
    <dbReference type="NCBI Taxonomy" id="22663"/>
    <lineage>
        <taxon>Eukaryota</taxon>
        <taxon>Viridiplantae</taxon>
        <taxon>Streptophyta</taxon>
        <taxon>Embryophyta</taxon>
        <taxon>Tracheophyta</taxon>
        <taxon>Spermatophyta</taxon>
        <taxon>Magnoliopsida</taxon>
        <taxon>eudicotyledons</taxon>
        <taxon>Gunneridae</taxon>
        <taxon>Pentapetalae</taxon>
        <taxon>rosids</taxon>
        <taxon>malvids</taxon>
        <taxon>Myrtales</taxon>
        <taxon>Lythraceae</taxon>
        <taxon>Punica</taxon>
    </lineage>
</organism>
<evidence type="ECO:0000313" key="2">
    <source>
        <dbReference type="Proteomes" id="UP000233551"/>
    </source>
</evidence>
<keyword evidence="2" id="KW-1185">Reference proteome</keyword>
<reference evidence="1 2" key="1">
    <citation type="submission" date="2017-11" db="EMBL/GenBank/DDBJ databases">
        <title>De-novo sequencing of pomegranate (Punica granatum L.) genome.</title>
        <authorList>
            <person name="Akparov Z."/>
            <person name="Amiraslanov A."/>
            <person name="Hajiyeva S."/>
            <person name="Abbasov M."/>
            <person name="Kaur K."/>
            <person name="Hamwieh A."/>
            <person name="Solovyev V."/>
            <person name="Salamov A."/>
            <person name="Braich B."/>
            <person name="Kosarev P."/>
            <person name="Mahmoud A."/>
            <person name="Hajiyev E."/>
            <person name="Babayeva S."/>
            <person name="Izzatullayeva V."/>
            <person name="Mammadov A."/>
            <person name="Mammadov A."/>
            <person name="Sharifova S."/>
            <person name="Ojaghi J."/>
            <person name="Eynullazada K."/>
            <person name="Bayramov B."/>
            <person name="Abdulazimova A."/>
            <person name="Shahmuradov I."/>
        </authorList>
    </citation>
    <scope>NUCLEOTIDE SEQUENCE [LARGE SCALE GENOMIC DNA]</scope>
    <source>
        <strain evidence="2">cv. AG2017</strain>
        <tissue evidence="1">Leaf</tissue>
    </source>
</reference>
<name>A0A2I0KCJ7_PUNGR</name>
<comment type="caution">
    <text evidence="1">The sequence shown here is derived from an EMBL/GenBank/DDBJ whole genome shotgun (WGS) entry which is preliminary data.</text>
</comment>
<protein>
    <submittedName>
        <fullName evidence="1">Uncharacterized protein</fullName>
    </submittedName>
</protein>
<gene>
    <name evidence="1" type="ORF">CRG98_014134</name>
</gene>
<proteinExistence type="predicted"/>
<dbReference type="Proteomes" id="UP000233551">
    <property type="component" value="Unassembled WGS sequence"/>
</dbReference>